<protein>
    <submittedName>
        <fullName evidence="1">Tetratricopeptide repeat protein</fullName>
    </submittedName>
</protein>
<dbReference type="SMART" id="SM00028">
    <property type="entry name" value="TPR"/>
    <property type="match status" value="4"/>
</dbReference>
<dbReference type="AlphaFoldDB" id="A0A327YUU7"/>
<dbReference type="SUPFAM" id="SSF48452">
    <property type="entry name" value="TPR-like"/>
    <property type="match status" value="2"/>
</dbReference>
<gene>
    <name evidence="1" type="ORF">B0I29_1361</name>
</gene>
<evidence type="ECO:0000313" key="2">
    <source>
        <dbReference type="Proteomes" id="UP000249341"/>
    </source>
</evidence>
<sequence>GELVRTGLLTEHTVGRFTTHDLIRAYAQELVHLHEDGPARESAAARLLHHYRQTAYEADLLLAPPVVLEPPSAPADVVTARLNDAAAAVTWFNADRQVIKAVVQRQIDDGRADPAWRLAVSLQRFLQGEGWWHDWAAMARSCLQAATAAGDDLGRAHMSRSLAGAEHVLGDNDTAARLLGQSLDLFEGLGRCREQALVHRNLGQVSVAQENHLDGVAHYERALKLFESLDDLYHQIAVLCCLADAHSFLGRPDVSTALAHRALSIAEALNDLNGQGLCYETLGKSFCAAGDLPASLASWTRGAEIYRQTGWRMNSVECLLHQGDTALTLGDPTGAHAAWQQALDLLSHLRVPQVQAIEERLARLETATVRPRGAR</sequence>
<comment type="caution">
    <text evidence="1">The sequence shown here is derived from an EMBL/GenBank/DDBJ whole genome shotgun (WGS) entry which is preliminary data.</text>
</comment>
<dbReference type="EMBL" id="QLMJ01000036">
    <property type="protein sequence ID" value="RAK24746.1"/>
    <property type="molecule type" value="Genomic_DNA"/>
</dbReference>
<evidence type="ECO:0000313" key="1">
    <source>
        <dbReference type="EMBL" id="RAK24746.1"/>
    </source>
</evidence>
<reference evidence="1 2" key="1">
    <citation type="submission" date="2018-06" db="EMBL/GenBank/DDBJ databases">
        <title>Genomic Encyclopedia of Type Strains, Phase III (KMG-III): the genomes of soil and plant-associated and newly described type strains.</title>
        <authorList>
            <person name="Whitman W."/>
        </authorList>
    </citation>
    <scope>NUCLEOTIDE SEQUENCE [LARGE SCALE GENOMIC DNA]</scope>
    <source>
        <strain evidence="1 2">CGMCC 4.7090</strain>
    </source>
</reference>
<dbReference type="InterPro" id="IPR019734">
    <property type="entry name" value="TPR_rpt"/>
</dbReference>
<accession>A0A327YUU7</accession>
<proteinExistence type="predicted"/>
<dbReference type="PANTHER" id="PTHR10098:SF106">
    <property type="entry name" value="TETRATRICOPEPTIDE REPEAT PROTEIN 28-LIKE PROTEIN"/>
    <property type="match status" value="1"/>
</dbReference>
<dbReference type="PANTHER" id="PTHR10098">
    <property type="entry name" value="RAPSYN-RELATED"/>
    <property type="match status" value="1"/>
</dbReference>
<dbReference type="RefSeq" id="WP_146617120.1">
    <property type="nucleotide sequence ID" value="NZ_QLMJ01000036.1"/>
</dbReference>
<name>A0A327YUU7_9ACTN</name>
<dbReference type="Proteomes" id="UP000249341">
    <property type="component" value="Unassembled WGS sequence"/>
</dbReference>
<dbReference type="InterPro" id="IPR011990">
    <property type="entry name" value="TPR-like_helical_dom_sf"/>
</dbReference>
<dbReference type="Gene3D" id="1.25.40.10">
    <property type="entry name" value="Tetratricopeptide repeat domain"/>
    <property type="match status" value="1"/>
</dbReference>
<keyword evidence="2" id="KW-1185">Reference proteome</keyword>
<dbReference type="OrthoDB" id="3482507at2"/>
<feature type="non-terminal residue" evidence="1">
    <location>
        <position position="1"/>
    </location>
</feature>
<dbReference type="Pfam" id="PF13424">
    <property type="entry name" value="TPR_12"/>
    <property type="match status" value="1"/>
</dbReference>
<organism evidence="1 2">
    <name type="scientific">Actinoplanes lutulentus</name>
    <dbReference type="NCBI Taxonomy" id="1287878"/>
    <lineage>
        <taxon>Bacteria</taxon>
        <taxon>Bacillati</taxon>
        <taxon>Actinomycetota</taxon>
        <taxon>Actinomycetes</taxon>
        <taxon>Micromonosporales</taxon>
        <taxon>Micromonosporaceae</taxon>
        <taxon>Actinoplanes</taxon>
    </lineage>
</organism>